<dbReference type="InterPro" id="IPR005151">
    <property type="entry name" value="Tail-specific_protease"/>
</dbReference>
<evidence type="ECO:0000259" key="2">
    <source>
        <dbReference type="Pfam" id="PF03572"/>
    </source>
</evidence>
<dbReference type="AlphaFoldDB" id="A0A150XG56"/>
<sequence>MSKQPLEHRPDEQKTGLTMYKKLLSSAFLTFLFSFLLIVTNILFANDNLDRLLTKNDAAEDIELYFEIIDQQHGNPYQFISRSEFRELIDQTITELPNVITFKDFDILLSKLNNKIRCGHTVVSLDTETLKAANDQAQFFPYPIRIIDDSYFIDFEDGNLPLGAELISINGNPVQSMTEELSELTVTDGFSATKPIRDIESRFGYYYFLKYGASRVFEVAFKTPSGENLTQTIEGIEGNKMLANNYYRPVYKLNERYYHFTHLDAIDSLQTLVLTLNTFQANPDWFFKQLASRYNEESNEFDFENLIIDLRLNEGGDRRILNFLYEFMGGGQLIDPSKTFVRTQDIELADYLVAINGANSSTDVVENAGSYLKEHFNLAEANGYAGTTQNWHDQFDLGIHWEGKAFNGNIYVLTSGKTFSAAADLARILSSMDNVTLVGEETGGGHNGRTANMLLNYSLPNTQTMLQVPVIYEEFINVSNNSEGRGTFPDHLVTQSYSDLLNKKDSAFEFTLQLISQSPSFGSH</sequence>
<dbReference type="InterPro" id="IPR029045">
    <property type="entry name" value="ClpP/crotonase-like_dom_sf"/>
</dbReference>
<name>A0A150XG56_9BACT</name>
<feature type="domain" description="Tail specific protease" evidence="2">
    <location>
        <begin position="273"/>
        <end position="490"/>
    </location>
</feature>
<organism evidence="3 4">
    <name type="scientific">Roseivirga spongicola</name>
    <dbReference type="NCBI Taxonomy" id="333140"/>
    <lineage>
        <taxon>Bacteria</taxon>
        <taxon>Pseudomonadati</taxon>
        <taxon>Bacteroidota</taxon>
        <taxon>Cytophagia</taxon>
        <taxon>Cytophagales</taxon>
        <taxon>Roseivirgaceae</taxon>
        <taxon>Roseivirga</taxon>
    </lineage>
</organism>
<keyword evidence="1" id="KW-1133">Transmembrane helix</keyword>
<feature type="transmembrane region" description="Helical" evidence="1">
    <location>
        <begin position="23"/>
        <end position="44"/>
    </location>
</feature>
<dbReference type="Gene3D" id="3.90.226.10">
    <property type="entry name" value="2-enoyl-CoA Hydratase, Chain A, domain 1"/>
    <property type="match status" value="1"/>
</dbReference>
<gene>
    <name evidence="3" type="ORF">AWW68_02730</name>
</gene>
<protein>
    <recommendedName>
        <fullName evidence="2">Tail specific protease domain-containing protein</fullName>
    </recommendedName>
</protein>
<keyword evidence="4" id="KW-1185">Reference proteome</keyword>
<evidence type="ECO:0000256" key="1">
    <source>
        <dbReference type="SAM" id="Phobius"/>
    </source>
</evidence>
<dbReference type="EMBL" id="LRPC01000001">
    <property type="protein sequence ID" value="KYG77702.1"/>
    <property type="molecule type" value="Genomic_DNA"/>
</dbReference>
<comment type="caution">
    <text evidence="3">The sequence shown here is derived from an EMBL/GenBank/DDBJ whole genome shotgun (WGS) entry which is preliminary data.</text>
</comment>
<accession>A0A150XG56</accession>
<dbReference type="Proteomes" id="UP000075606">
    <property type="component" value="Unassembled WGS sequence"/>
</dbReference>
<dbReference type="Pfam" id="PF03572">
    <property type="entry name" value="Peptidase_S41"/>
    <property type="match status" value="1"/>
</dbReference>
<dbReference type="RefSeq" id="WP_068216328.1">
    <property type="nucleotide sequence ID" value="NZ_LRPC01000001.1"/>
</dbReference>
<dbReference type="STRING" id="333140.AWW68_02730"/>
<reference evidence="3 4" key="1">
    <citation type="submission" date="2016-01" db="EMBL/GenBank/DDBJ databases">
        <title>Genome sequencing of Roseivirga spongicola UST030701-084.</title>
        <authorList>
            <person name="Selvaratnam C."/>
            <person name="Thevarajoo S."/>
            <person name="Goh K.M."/>
            <person name="Ee R."/>
            <person name="Chan K.-G."/>
            <person name="Chong C.S."/>
        </authorList>
    </citation>
    <scope>NUCLEOTIDE SEQUENCE [LARGE SCALE GENOMIC DNA]</scope>
    <source>
        <strain evidence="3 4">UST030701-084</strain>
    </source>
</reference>
<dbReference type="SUPFAM" id="SSF52096">
    <property type="entry name" value="ClpP/crotonase"/>
    <property type="match status" value="1"/>
</dbReference>
<evidence type="ECO:0000313" key="4">
    <source>
        <dbReference type="Proteomes" id="UP000075606"/>
    </source>
</evidence>
<evidence type="ECO:0000313" key="3">
    <source>
        <dbReference type="EMBL" id="KYG77702.1"/>
    </source>
</evidence>
<dbReference type="GO" id="GO:0008236">
    <property type="term" value="F:serine-type peptidase activity"/>
    <property type="evidence" value="ECO:0007669"/>
    <property type="project" value="InterPro"/>
</dbReference>
<dbReference type="GO" id="GO:0006508">
    <property type="term" value="P:proteolysis"/>
    <property type="evidence" value="ECO:0007669"/>
    <property type="project" value="InterPro"/>
</dbReference>
<keyword evidence="1" id="KW-0812">Transmembrane</keyword>
<proteinExistence type="predicted"/>
<keyword evidence="1" id="KW-0472">Membrane</keyword>